<evidence type="ECO:0008006" key="3">
    <source>
        <dbReference type="Google" id="ProtNLM"/>
    </source>
</evidence>
<dbReference type="Gene3D" id="2.30.110.10">
    <property type="entry name" value="Electron Transport, Fmn-binding Protein, Chain A"/>
    <property type="match status" value="1"/>
</dbReference>
<dbReference type="SUPFAM" id="SSF50475">
    <property type="entry name" value="FMN-binding split barrel"/>
    <property type="match status" value="1"/>
</dbReference>
<dbReference type="Proteomes" id="UP000264006">
    <property type="component" value="Chromosome"/>
</dbReference>
<dbReference type="AlphaFoldDB" id="A0A346XWS0"/>
<gene>
    <name evidence="1" type="ORF">DVS28_a1982</name>
</gene>
<dbReference type="KEGG" id="euz:DVS28_a1982"/>
<keyword evidence="2" id="KW-1185">Reference proteome</keyword>
<dbReference type="InterPro" id="IPR012349">
    <property type="entry name" value="Split_barrel_FMN-bd"/>
</dbReference>
<evidence type="ECO:0000313" key="1">
    <source>
        <dbReference type="EMBL" id="AXV06667.1"/>
    </source>
</evidence>
<reference evidence="1 2" key="1">
    <citation type="submission" date="2018-09" db="EMBL/GenBank/DDBJ databases">
        <title>Complete genome sequence of Euzebya sp. DY32-46 isolated from seawater of Pacific Ocean.</title>
        <authorList>
            <person name="Xu L."/>
            <person name="Wu Y.-H."/>
            <person name="Xu X.-W."/>
        </authorList>
    </citation>
    <scope>NUCLEOTIDE SEQUENCE [LARGE SCALE GENOMIC DNA]</scope>
    <source>
        <strain evidence="1 2">DY32-46</strain>
    </source>
</reference>
<dbReference type="EMBL" id="CP031165">
    <property type="protein sequence ID" value="AXV06667.1"/>
    <property type="molecule type" value="Genomic_DNA"/>
</dbReference>
<evidence type="ECO:0000313" key="2">
    <source>
        <dbReference type="Proteomes" id="UP000264006"/>
    </source>
</evidence>
<organism evidence="1 2">
    <name type="scientific">Euzebya pacifica</name>
    <dbReference type="NCBI Taxonomy" id="1608957"/>
    <lineage>
        <taxon>Bacteria</taxon>
        <taxon>Bacillati</taxon>
        <taxon>Actinomycetota</taxon>
        <taxon>Nitriliruptoria</taxon>
        <taxon>Euzebyales</taxon>
    </lineage>
</organism>
<name>A0A346XWS0_9ACTN</name>
<accession>A0A346XWS0</accession>
<proteinExistence type="predicted"/>
<sequence length="122" mass="13610">MDERTLRFAAFSNGRTLANIRRDGRVFLETLGDDLVVGIRGLAAIVKEPMDASAYPPHHYAMVQIDVLHVKMDNPPGARIHGMRYDFGHSRHPEERMQRRAVLLNELRTPPAPSEPAAGAAE</sequence>
<protein>
    <recommendedName>
        <fullName evidence="3">Pyridoxamine 5'-phosphate oxidase</fullName>
    </recommendedName>
</protein>